<protein>
    <submittedName>
        <fullName evidence="1">Uncharacterized protein</fullName>
    </submittedName>
</protein>
<sequence>MAPKATDITVRGFRSANSCSSIFTTLILY</sequence>
<reference evidence="1" key="1">
    <citation type="submission" date="2020-11" db="EMBL/GenBank/DDBJ databases">
        <authorList>
            <person name="Tran Van P."/>
        </authorList>
    </citation>
    <scope>NUCLEOTIDE SEQUENCE</scope>
</reference>
<feature type="non-terminal residue" evidence="1">
    <location>
        <position position="29"/>
    </location>
</feature>
<gene>
    <name evidence="1" type="ORF">ONB1V03_LOCUS6766</name>
</gene>
<name>A0A7R9LXJ2_9ACAR</name>
<evidence type="ECO:0000313" key="2">
    <source>
        <dbReference type="Proteomes" id="UP000728032"/>
    </source>
</evidence>
<dbReference type="AlphaFoldDB" id="A0A7R9LXJ2"/>
<accession>A0A7R9LXJ2</accession>
<organism evidence="1">
    <name type="scientific">Oppiella nova</name>
    <dbReference type="NCBI Taxonomy" id="334625"/>
    <lineage>
        <taxon>Eukaryota</taxon>
        <taxon>Metazoa</taxon>
        <taxon>Ecdysozoa</taxon>
        <taxon>Arthropoda</taxon>
        <taxon>Chelicerata</taxon>
        <taxon>Arachnida</taxon>
        <taxon>Acari</taxon>
        <taxon>Acariformes</taxon>
        <taxon>Sarcoptiformes</taxon>
        <taxon>Oribatida</taxon>
        <taxon>Brachypylina</taxon>
        <taxon>Oppioidea</taxon>
        <taxon>Oppiidae</taxon>
        <taxon>Oppiella</taxon>
    </lineage>
</organism>
<dbReference type="EMBL" id="CAJPVJ010003174">
    <property type="protein sequence ID" value="CAG2167254.1"/>
    <property type="molecule type" value="Genomic_DNA"/>
</dbReference>
<dbReference type="Proteomes" id="UP000728032">
    <property type="component" value="Unassembled WGS sequence"/>
</dbReference>
<keyword evidence="2" id="KW-1185">Reference proteome</keyword>
<evidence type="ECO:0000313" key="1">
    <source>
        <dbReference type="EMBL" id="CAD7648456.1"/>
    </source>
</evidence>
<proteinExistence type="predicted"/>
<dbReference type="EMBL" id="OC917999">
    <property type="protein sequence ID" value="CAD7648456.1"/>
    <property type="molecule type" value="Genomic_DNA"/>
</dbReference>